<dbReference type="EMBL" id="UYRT01091832">
    <property type="protein sequence ID" value="VDN37492.1"/>
    <property type="molecule type" value="Genomic_DNA"/>
</dbReference>
<reference evidence="3" key="1">
    <citation type="submission" date="2016-06" db="UniProtKB">
        <authorList>
            <consortium name="WormBaseParasite"/>
        </authorList>
    </citation>
    <scope>IDENTIFICATION</scope>
</reference>
<evidence type="ECO:0000313" key="1">
    <source>
        <dbReference type="EMBL" id="VDN37492.1"/>
    </source>
</evidence>
<sequence>MARDAEERQRTLVSFQRQRSFGCGDGNGAQQQYYRGSRGLRRLVVVAHLDGPSGRCIPNRDSFVQSVNRKSDRGAS</sequence>
<organism evidence="3">
    <name type="scientific">Gongylonema pulchrum</name>
    <dbReference type="NCBI Taxonomy" id="637853"/>
    <lineage>
        <taxon>Eukaryota</taxon>
        <taxon>Metazoa</taxon>
        <taxon>Ecdysozoa</taxon>
        <taxon>Nematoda</taxon>
        <taxon>Chromadorea</taxon>
        <taxon>Rhabditida</taxon>
        <taxon>Spirurina</taxon>
        <taxon>Spiruromorpha</taxon>
        <taxon>Spiruroidea</taxon>
        <taxon>Gongylonematidae</taxon>
        <taxon>Gongylonema</taxon>
    </lineage>
</organism>
<dbReference type="Proteomes" id="UP000271098">
    <property type="component" value="Unassembled WGS sequence"/>
</dbReference>
<proteinExistence type="predicted"/>
<name>A0A183EJF7_9BILA</name>
<evidence type="ECO:0000313" key="3">
    <source>
        <dbReference type="WBParaSite" id="GPUH_0002112301-mRNA-1"/>
    </source>
</evidence>
<evidence type="ECO:0000313" key="2">
    <source>
        <dbReference type="Proteomes" id="UP000271098"/>
    </source>
</evidence>
<protein>
    <submittedName>
        <fullName evidence="1 3">Uncharacterized protein</fullName>
    </submittedName>
</protein>
<keyword evidence="2" id="KW-1185">Reference proteome</keyword>
<gene>
    <name evidence="1" type="ORF">GPUH_LOCUS21099</name>
</gene>
<reference evidence="1 2" key="2">
    <citation type="submission" date="2018-11" db="EMBL/GenBank/DDBJ databases">
        <authorList>
            <consortium name="Pathogen Informatics"/>
        </authorList>
    </citation>
    <scope>NUCLEOTIDE SEQUENCE [LARGE SCALE GENOMIC DNA]</scope>
</reference>
<accession>A0A183EJF7</accession>
<dbReference type="AlphaFoldDB" id="A0A183EJF7"/>
<dbReference type="WBParaSite" id="GPUH_0002112301-mRNA-1">
    <property type="protein sequence ID" value="GPUH_0002112301-mRNA-1"/>
    <property type="gene ID" value="GPUH_0002112301"/>
</dbReference>